<sequence>MDWKQKLKDFYSYDDFIQPQHKIVKDTRKGYDQLVILPTGSGKSICYQLPAIVSSGFSIIISPLKALIKDQIDNLRKRDILVLSFYGDTTKKEKILLATEIYNHQNTHHLIYTTPETIENNMQFREYLDVLEYRNKLDRFVIDEAHCISQWGNNFRPAYLGLQKIRDFYPTVPIMALTATATPPVQDDIVKLLRFSKYKKYTKSYFRKNLDISIIHKSTPIRVHNRNVLNLIIKEDFRDKSGIIYCQTRKKCEKLSLYLNENGLNTLAYHAGLSKKIRTETETSWKSNEVGIIIATIAFGMGIDKSDVRFVIHNDTPFSIESYYQEIGRAGRDNLPSKCILYYSDADRLAGKKLIKYSFTQTLEYKTTKQEVKKHKTNLKRTIKLLDIFEEFCIDTNTCRHQQISTYLGEKNLESCKTSCDNCIKPLRVLKTVNVSNICFEIVSIIHTLQDSAYKTNIAASFKKRCRHTNKYKTQQITTKRFEKCLTYLRLNKFIKERIIKLKGSYGSMCVYKLYEKAKQILKNNISIDIEI</sequence>
<dbReference type="Pfam" id="PF00270">
    <property type="entry name" value="DEAD"/>
    <property type="match status" value="1"/>
</dbReference>
<dbReference type="SMART" id="SM00490">
    <property type="entry name" value="HELICc"/>
    <property type="match status" value="1"/>
</dbReference>
<proteinExistence type="predicted"/>
<dbReference type="GO" id="GO:0003676">
    <property type="term" value="F:nucleic acid binding"/>
    <property type="evidence" value="ECO:0007669"/>
    <property type="project" value="InterPro"/>
</dbReference>
<keyword evidence="1" id="KW-0547">Nucleotide-binding</keyword>
<dbReference type="AlphaFoldDB" id="A0A6C0B3X0"/>
<dbReference type="GO" id="GO:0043138">
    <property type="term" value="F:3'-5' DNA helicase activity"/>
    <property type="evidence" value="ECO:0007669"/>
    <property type="project" value="TreeGrafter"/>
</dbReference>
<dbReference type="GO" id="GO:0005634">
    <property type="term" value="C:nucleus"/>
    <property type="evidence" value="ECO:0007669"/>
    <property type="project" value="TreeGrafter"/>
</dbReference>
<dbReference type="FunFam" id="3.40.50.300:FF:001389">
    <property type="entry name" value="ATP-dependent DNA helicase RecQ"/>
    <property type="match status" value="1"/>
</dbReference>
<keyword evidence="2" id="KW-0378">Hydrolase</keyword>
<keyword evidence="3" id="KW-0347">Helicase</keyword>
<dbReference type="InterPro" id="IPR027417">
    <property type="entry name" value="P-loop_NTPase"/>
</dbReference>
<feature type="domain" description="Helicase C-terminal" evidence="6">
    <location>
        <begin position="227"/>
        <end position="380"/>
    </location>
</feature>
<dbReference type="InterPro" id="IPR011545">
    <property type="entry name" value="DEAD/DEAH_box_helicase_dom"/>
</dbReference>
<reference evidence="7" key="1">
    <citation type="journal article" date="2020" name="Nature">
        <title>Giant virus diversity and host interactions through global metagenomics.</title>
        <authorList>
            <person name="Schulz F."/>
            <person name="Roux S."/>
            <person name="Paez-Espino D."/>
            <person name="Jungbluth S."/>
            <person name="Walsh D.A."/>
            <person name="Denef V.J."/>
            <person name="McMahon K.D."/>
            <person name="Konstantinidis K.T."/>
            <person name="Eloe-Fadrosh E.A."/>
            <person name="Kyrpides N.C."/>
            <person name="Woyke T."/>
        </authorList>
    </citation>
    <scope>NUCLEOTIDE SEQUENCE</scope>
    <source>
        <strain evidence="7">GVMAG-M-3300009422-16</strain>
    </source>
</reference>
<dbReference type="InterPro" id="IPR004589">
    <property type="entry name" value="DNA_helicase_ATP-dep_RecQ"/>
</dbReference>
<dbReference type="SMART" id="SM00487">
    <property type="entry name" value="DEXDc"/>
    <property type="match status" value="1"/>
</dbReference>
<dbReference type="PROSITE" id="PS51194">
    <property type="entry name" value="HELICASE_CTER"/>
    <property type="match status" value="1"/>
</dbReference>
<dbReference type="Pfam" id="PF00271">
    <property type="entry name" value="Helicase_C"/>
    <property type="match status" value="1"/>
</dbReference>
<name>A0A6C0B3X0_9ZZZZ</name>
<dbReference type="CDD" id="cd17920">
    <property type="entry name" value="DEXHc_RecQ"/>
    <property type="match status" value="1"/>
</dbReference>
<evidence type="ECO:0000256" key="4">
    <source>
        <dbReference type="ARBA" id="ARBA00022840"/>
    </source>
</evidence>
<evidence type="ECO:0000259" key="6">
    <source>
        <dbReference type="PROSITE" id="PS51194"/>
    </source>
</evidence>
<dbReference type="CDD" id="cd18794">
    <property type="entry name" value="SF2_C_RecQ"/>
    <property type="match status" value="1"/>
</dbReference>
<accession>A0A6C0B3X0</accession>
<dbReference type="GO" id="GO:0005737">
    <property type="term" value="C:cytoplasm"/>
    <property type="evidence" value="ECO:0007669"/>
    <property type="project" value="TreeGrafter"/>
</dbReference>
<organism evidence="7">
    <name type="scientific">viral metagenome</name>
    <dbReference type="NCBI Taxonomy" id="1070528"/>
    <lineage>
        <taxon>unclassified sequences</taxon>
        <taxon>metagenomes</taxon>
        <taxon>organismal metagenomes</taxon>
    </lineage>
</organism>
<dbReference type="InterPro" id="IPR014001">
    <property type="entry name" value="Helicase_ATP-bd"/>
</dbReference>
<keyword evidence="4" id="KW-0067">ATP-binding</keyword>
<evidence type="ECO:0000256" key="2">
    <source>
        <dbReference type="ARBA" id="ARBA00022801"/>
    </source>
</evidence>
<evidence type="ECO:0000259" key="5">
    <source>
        <dbReference type="PROSITE" id="PS51192"/>
    </source>
</evidence>
<dbReference type="GO" id="GO:0000724">
    <property type="term" value="P:double-strand break repair via homologous recombination"/>
    <property type="evidence" value="ECO:0007669"/>
    <property type="project" value="TreeGrafter"/>
</dbReference>
<protein>
    <recommendedName>
        <fullName evidence="8">ATP-dependent DNA helicase</fullName>
    </recommendedName>
</protein>
<dbReference type="GO" id="GO:0005524">
    <property type="term" value="F:ATP binding"/>
    <property type="evidence" value="ECO:0007669"/>
    <property type="project" value="UniProtKB-KW"/>
</dbReference>
<dbReference type="Gene3D" id="3.40.50.300">
    <property type="entry name" value="P-loop containing nucleotide triphosphate hydrolases"/>
    <property type="match status" value="2"/>
</dbReference>
<dbReference type="SUPFAM" id="SSF52540">
    <property type="entry name" value="P-loop containing nucleoside triphosphate hydrolases"/>
    <property type="match status" value="1"/>
</dbReference>
<dbReference type="GO" id="GO:0005694">
    <property type="term" value="C:chromosome"/>
    <property type="evidence" value="ECO:0007669"/>
    <property type="project" value="TreeGrafter"/>
</dbReference>
<evidence type="ECO:0000256" key="1">
    <source>
        <dbReference type="ARBA" id="ARBA00022741"/>
    </source>
</evidence>
<dbReference type="PANTHER" id="PTHR13710:SF152">
    <property type="entry name" value="ATP-DEPENDENT DNA HELICASE Q5"/>
    <property type="match status" value="1"/>
</dbReference>
<dbReference type="GO" id="GO:0009378">
    <property type="term" value="F:four-way junction helicase activity"/>
    <property type="evidence" value="ECO:0007669"/>
    <property type="project" value="TreeGrafter"/>
</dbReference>
<evidence type="ECO:0000313" key="7">
    <source>
        <dbReference type="EMBL" id="QHS86752.1"/>
    </source>
</evidence>
<dbReference type="GO" id="GO:0016787">
    <property type="term" value="F:hydrolase activity"/>
    <property type="evidence" value="ECO:0007669"/>
    <property type="project" value="UniProtKB-KW"/>
</dbReference>
<dbReference type="PANTHER" id="PTHR13710">
    <property type="entry name" value="DNA HELICASE RECQ FAMILY MEMBER"/>
    <property type="match status" value="1"/>
</dbReference>
<dbReference type="PROSITE" id="PS51192">
    <property type="entry name" value="HELICASE_ATP_BIND_1"/>
    <property type="match status" value="1"/>
</dbReference>
<feature type="domain" description="Helicase ATP-binding" evidence="5">
    <location>
        <begin position="24"/>
        <end position="199"/>
    </location>
</feature>
<dbReference type="EMBL" id="MN739061">
    <property type="protein sequence ID" value="QHS86752.1"/>
    <property type="molecule type" value="Genomic_DNA"/>
</dbReference>
<dbReference type="InterPro" id="IPR001650">
    <property type="entry name" value="Helicase_C-like"/>
</dbReference>
<evidence type="ECO:0000256" key="3">
    <source>
        <dbReference type="ARBA" id="ARBA00022806"/>
    </source>
</evidence>
<dbReference type="Pfam" id="PF16124">
    <property type="entry name" value="RecQ_Zn_bind"/>
    <property type="match status" value="1"/>
</dbReference>
<evidence type="ECO:0008006" key="8">
    <source>
        <dbReference type="Google" id="ProtNLM"/>
    </source>
</evidence>
<dbReference type="NCBIfam" id="TIGR00614">
    <property type="entry name" value="recQ_fam"/>
    <property type="match status" value="1"/>
</dbReference>
<dbReference type="InterPro" id="IPR032284">
    <property type="entry name" value="RecQ_Zn-bd"/>
</dbReference>